<feature type="domain" description="N-acetyltransferase" evidence="3">
    <location>
        <begin position="2"/>
        <end position="178"/>
    </location>
</feature>
<gene>
    <name evidence="4" type="ORF">ATL42_1212</name>
</gene>
<dbReference type="SUPFAM" id="SSF55729">
    <property type="entry name" value="Acyl-CoA N-acyltransferases (Nat)"/>
    <property type="match status" value="1"/>
</dbReference>
<keyword evidence="4" id="KW-0689">Ribosomal protein</keyword>
<dbReference type="Proteomes" id="UP000225548">
    <property type="component" value="Unassembled WGS sequence"/>
</dbReference>
<dbReference type="InterPro" id="IPR050832">
    <property type="entry name" value="Bact_Acetyltransf"/>
</dbReference>
<keyword evidence="5" id="KW-1185">Reference proteome</keyword>
<evidence type="ECO:0000256" key="1">
    <source>
        <dbReference type="ARBA" id="ARBA00022679"/>
    </source>
</evidence>
<dbReference type="GO" id="GO:0005840">
    <property type="term" value="C:ribosome"/>
    <property type="evidence" value="ECO:0007669"/>
    <property type="project" value="UniProtKB-KW"/>
</dbReference>
<evidence type="ECO:0000259" key="3">
    <source>
        <dbReference type="PROSITE" id="PS51186"/>
    </source>
</evidence>
<organism evidence="4 5">
    <name type="scientific">Sanguibacter antarcticus</name>
    <dbReference type="NCBI Taxonomy" id="372484"/>
    <lineage>
        <taxon>Bacteria</taxon>
        <taxon>Bacillati</taxon>
        <taxon>Actinomycetota</taxon>
        <taxon>Actinomycetes</taxon>
        <taxon>Micrococcales</taxon>
        <taxon>Sanguibacteraceae</taxon>
        <taxon>Sanguibacter</taxon>
    </lineage>
</organism>
<dbReference type="GO" id="GO:0016747">
    <property type="term" value="F:acyltransferase activity, transferring groups other than amino-acyl groups"/>
    <property type="evidence" value="ECO:0007669"/>
    <property type="project" value="InterPro"/>
</dbReference>
<sequence>MITTRVASRADAPALAALAARTFPLACPPGTNPDDIAEFLATVLSADGFTVFLTDPTHTILVADERSAVGPVAYAMLVAGEIADPEVAVSVTAAAPLMLSKFYALPAQHGGGAAHTLMDAVVAHAVHHGADVLWLGVNEHNARARRFYEKSGFEVVGSKHFRLGSQVHDDFVMVRQVAPAG</sequence>
<evidence type="ECO:0000313" key="4">
    <source>
        <dbReference type="EMBL" id="PFG33342.1"/>
    </source>
</evidence>
<dbReference type="InterPro" id="IPR000182">
    <property type="entry name" value="GNAT_dom"/>
</dbReference>
<comment type="caution">
    <text evidence="4">The sequence shown here is derived from an EMBL/GenBank/DDBJ whole genome shotgun (WGS) entry which is preliminary data.</text>
</comment>
<dbReference type="EMBL" id="PDJG01000001">
    <property type="protein sequence ID" value="PFG33342.1"/>
    <property type="molecule type" value="Genomic_DNA"/>
</dbReference>
<proteinExistence type="predicted"/>
<name>A0A2A9E537_9MICO</name>
<dbReference type="PROSITE" id="PS51186">
    <property type="entry name" value="GNAT"/>
    <property type="match status" value="1"/>
</dbReference>
<evidence type="ECO:0000256" key="2">
    <source>
        <dbReference type="ARBA" id="ARBA00023315"/>
    </source>
</evidence>
<dbReference type="OrthoDB" id="143110at2"/>
<dbReference type="PANTHER" id="PTHR43877">
    <property type="entry name" value="AMINOALKYLPHOSPHONATE N-ACETYLTRANSFERASE-RELATED-RELATED"/>
    <property type="match status" value="1"/>
</dbReference>
<dbReference type="RefSeq" id="WP_098454565.1">
    <property type="nucleotide sequence ID" value="NZ_PDJG01000001.1"/>
</dbReference>
<dbReference type="Pfam" id="PF00583">
    <property type="entry name" value="Acetyltransf_1"/>
    <property type="match status" value="1"/>
</dbReference>
<reference evidence="4 5" key="1">
    <citation type="submission" date="2017-10" db="EMBL/GenBank/DDBJ databases">
        <title>Sequencing the genomes of 1000 actinobacteria strains.</title>
        <authorList>
            <person name="Klenk H.-P."/>
        </authorList>
    </citation>
    <scope>NUCLEOTIDE SEQUENCE [LARGE SCALE GENOMIC DNA]</scope>
    <source>
        <strain evidence="4 5">DSM 18966</strain>
    </source>
</reference>
<keyword evidence="2" id="KW-0012">Acyltransferase</keyword>
<accession>A0A2A9E537</accession>
<keyword evidence="1" id="KW-0808">Transferase</keyword>
<evidence type="ECO:0000313" key="5">
    <source>
        <dbReference type="Proteomes" id="UP000225548"/>
    </source>
</evidence>
<dbReference type="AlphaFoldDB" id="A0A2A9E537"/>
<dbReference type="InterPro" id="IPR016181">
    <property type="entry name" value="Acyl_CoA_acyltransferase"/>
</dbReference>
<keyword evidence="4" id="KW-0687">Ribonucleoprotein</keyword>
<dbReference type="Gene3D" id="3.40.630.30">
    <property type="match status" value="1"/>
</dbReference>
<protein>
    <submittedName>
        <fullName evidence="4">Ribosomal protein S18 acetylase RimI-like enzyme</fullName>
    </submittedName>
</protein>